<evidence type="ECO:0000313" key="5">
    <source>
        <dbReference type="Proteomes" id="UP000694257"/>
    </source>
</evidence>
<evidence type="ECO:0000259" key="3">
    <source>
        <dbReference type="PROSITE" id="PS50977"/>
    </source>
</evidence>
<protein>
    <submittedName>
        <fullName evidence="4">TetR/AcrR family transcriptional regulator</fullName>
    </submittedName>
</protein>
<dbReference type="InterPro" id="IPR050109">
    <property type="entry name" value="HTH-type_TetR-like_transc_reg"/>
</dbReference>
<feature type="DNA-binding region" description="H-T-H motif" evidence="2">
    <location>
        <begin position="34"/>
        <end position="53"/>
    </location>
</feature>
<dbReference type="InterPro" id="IPR001647">
    <property type="entry name" value="HTH_TetR"/>
</dbReference>
<evidence type="ECO:0000256" key="2">
    <source>
        <dbReference type="PROSITE-ProRule" id="PRU00335"/>
    </source>
</evidence>
<dbReference type="Pfam" id="PF00440">
    <property type="entry name" value="TetR_N"/>
    <property type="match status" value="1"/>
</dbReference>
<dbReference type="InterPro" id="IPR023772">
    <property type="entry name" value="DNA-bd_HTH_TetR-type_CS"/>
</dbReference>
<dbReference type="EMBL" id="CP078145">
    <property type="protein sequence ID" value="QXN88729.1"/>
    <property type="molecule type" value="Genomic_DNA"/>
</dbReference>
<name>A0ABX8RIJ5_NOCIO</name>
<keyword evidence="1 2" id="KW-0238">DNA-binding</keyword>
<accession>A0ABX8RIJ5</accession>
<organism evidence="4 5">
    <name type="scientific">Nocardia iowensis</name>
    <dbReference type="NCBI Taxonomy" id="204891"/>
    <lineage>
        <taxon>Bacteria</taxon>
        <taxon>Bacillati</taxon>
        <taxon>Actinomycetota</taxon>
        <taxon>Actinomycetes</taxon>
        <taxon>Mycobacteriales</taxon>
        <taxon>Nocardiaceae</taxon>
        <taxon>Nocardia</taxon>
    </lineage>
</organism>
<dbReference type="PROSITE" id="PS50977">
    <property type="entry name" value="HTH_TETR_2"/>
    <property type="match status" value="1"/>
</dbReference>
<feature type="domain" description="HTH tetR-type" evidence="3">
    <location>
        <begin position="11"/>
        <end position="71"/>
    </location>
</feature>
<dbReference type="Proteomes" id="UP000694257">
    <property type="component" value="Chromosome"/>
</dbReference>
<evidence type="ECO:0000313" key="4">
    <source>
        <dbReference type="EMBL" id="QXN88729.1"/>
    </source>
</evidence>
<dbReference type="PANTHER" id="PTHR30055:SF229">
    <property type="entry name" value="HTH-TYPE TRANSCRIPTIONAL REPRESSOR RV1474C"/>
    <property type="match status" value="1"/>
</dbReference>
<dbReference type="PROSITE" id="PS01081">
    <property type="entry name" value="HTH_TETR_1"/>
    <property type="match status" value="1"/>
</dbReference>
<dbReference type="RefSeq" id="WP_218469612.1">
    <property type="nucleotide sequence ID" value="NZ_BAABJN010000011.1"/>
</dbReference>
<sequence>MPRPIDPERYEARRQHIIDAALTRFAADGFHGTSTASICRTAGIGSGTFFHYFPTKSDVLIAILELGTAEVREFFTSQHGRTDARQVLFDYLGHALDDLRDERAAGFTRAVGAQISDERVAKALAVHQDTVRTGLRYWVTRARDECTIRTDLSARSLTTWLMLLIEGFAVAVADFDSFDPRQEQHVLIDTVARFLGPQ</sequence>
<gene>
    <name evidence="4" type="ORF">KV110_24415</name>
</gene>
<evidence type="ECO:0000256" key="1">
    <source>
        <dbReference type="ARBA" id="ARBA00023125"/>
    </source>
</evidence>
<reference evidence="4 5" key="1">
    <citation type="submission" date="2021-07" db="EMBL/GenBank/DDBJ databases">
        <title>Whole Genome Sequence of Nocardia Iowensis.</title>
        <authorList>
            <person name="Lamm A."/>
            <person name="Collins-Fairclough A.M."/>
            <person name="Bunk B."/>
            <person name="Sproer C."/>
        </authorList>
    </citation>
    <scope>NUCLEOTIDE SEQUENCE [LARGE SCALE GENOMIC DNA]</scope>
    <source>
        <strain evidence="4 5">NRRL 5646</strain>
    </source>
</reference>
<dbReference type="PANTHER" id="PTHR30055">
    <property type="entry name" value="HTH-TYPE TRANSCRIPTIONAL REGULATOR RUTR"/>
    <property type="match status" value="1"/>
</dbReference>
<keyword evidence="5" id="KW-1185">Reference proteome</keyword>
<proteinExistence type="predicted"/>